<sequence>MSNCLETNRQLIVIGNPGNKRTSFLQKARTRLGLPPAHLISYLDWLRYKGSPGELLRPYLQDGKQLPLIRLDSPGEQFEVERELIALGAVCAEEGNRMDPSTEALYQSAAALDAFHPLHHLSTAARISPQEARYLIQEQGRIYHPAQWFRGFCRLLHQIKQQAEALSPSVRWMNDPAEIALMFDKRRCHQLLTAHGVPVPPIPAALGSIGNYEELREAMRTGRMHRVFIKLAFGSSASGIAAYQINPSTGAEVMVTTIGQEYRDQQPVYYNAGSLRKYTDTTIIKTIVNWLCEQGVHVERWIEKASAPAALHKQVFDIRQLVVGGQACHRVARLSRTPITNLHLRNDRADPADIGLTPETIDRIEEIAQATMALFPSSFVAGIDVLLSRDSLKPYIADINPFGDLVYDVQFNGCSTYEWEMTCIYKG</sequence>
<comment type="caution">
    <text evidence="1">The sequence shown here is derived from an EMBL/GenBank/DDBJ whole genome shotgun (WGS) entry which is preliminary data.</text>
</comment>
<organism evidence="1 2">
    <name type="scientific">Paenibacillus baimaensis</name>
    <dbReference type="NCBI Taxonomy" id="2982185"/>
    <lineage>
        <taxon>Bacteria</taxon>
        <taxon>Bacillati</taxon>
        <taxon>Bacillota</taxon>
        <taxon>Bacilli</taxon>
        <taxon>Bacillales</taxon>
        <taxon>Paenibacillaceae</taxon>
        <taxon>Paenibacillus</taxon>
    </lineage>
</organism>
<protein>
    <submittedName>
        <fullName evidence="1">STM4014 family protein</fullName>
    </submittedName>
</protein>
<dbReference type="PANTHER" id="PTHR21621">
    <property type="entry name" value="RIBOSOMAL PROTEIN S6 MODIFICATION PROTEIN"/>
    <property type="match status" value="1"/>
</dbReference>
<accession>A0ABT2ULH3</accession>
<dbReference type="Proteomes" id="UP001652445">
    <property type="component" value="Unassembled WGS sequence"/>
</dbReference>
<dbReference type="Gene3D" id="3.30.470.20">
    <property type="entry name" value="ATP-grasp fold, B domain"/>
    <property type="match status" value="1"/>
</dbReference>
<dbReference type="SUPFAM" id="SSF56059">
    <property type="entry name" value="Glutathione synthetase ATP-binding domain-like"/>
    <property type="match status" value="1"/>
</dbReference>
<dbReference type="InterPro" id="IPR047778">
    <property type="entry name" value="STM4014-like"/>
</dbReference>
<dbReference type="EMBL" id="JAOQIO010000094">
    <property type="protein sequence ID" value="MCU6795496.1"/>
    <property type="molecule type" value="Genomic_DNA"/>
</dbReference>
<proteinExistence type="predicted"/>
<evidence type="ECO:0000313" key="2">
    <source>
        <dbReference type="Proteomes" id="UP001652445"/>
    </source>
</evidence>
<evidence type="ECO:0000313" key="1">
    <source>
        <dbReference type="EMBL" id="MCU6795496.1"/>
    </source>
</evidence>
<gene>
    <name evidence="1" type="ORF">OB236_25615</name>
</gene>
<name>A0ABT2ULH3_9BACL</name>
<dbReference type="NCBIfam" id="NF038074">
    <property type="entry name" value="fam_STM4014"/>
    <property type="match status" value="1"/>
</dbReference>
<reference evidence="1 2" key="1">
    <citation type="submission" date="2022-09" db="EMBL/GenBank/DDBJ databases">
        <authorList>
            <person name="Han X.L."/>
            <person name="Wang Q."/>
            <person name="Lu T."/>
        </authorList>
    </citation>
    <scope>NUCLEOTIDE SEQUENCE [LARGE SCALE GENOMIC DNA]</scope>
    <source>
        <strain evidence="1 2">WQ 127069</strain>
    </source>
</reference>
<keyword evidence="2" id="KW-1185">Reference proteome</keyword>
<dbReference type="PANTHER" id="PTHR21621:SF0">
    <property type="entry name" value="BETA-CITRYLGLUTAMATE SYNTHASE B-RELATED"/>
    <property type="match status" value="1"/>
</dbReference>